<evidence type="ECO:0000256" key="1">
    <source>
        <dbReference type="SAM" id="MobiDB-lite"/>
    </source>
</evidence>
<evidence type="ECO:0000313" key="3">
    <source>
        <dbReference type="Proteomes" id="UP000007978"/>
    </source>
</evidence>
<gene>
    <name evidence="2" type="ORF">FPSE_11165</name>
</gene>
<dbReference type="KEGG" id="fpu:FPSE_11165"/>
<organism evidence="2 3">
    <name type="scientific">Fusarium pseudograminearum (strain CS3096)</name>
    <name type="common">Wheat and barley crown-rot fungus</name>
    <dbReference type="NCBI Taxonomy" id="1028729"/>
    <lineage>
        <taxon>Eukaryota</taxon>
        <taxon>Fungi</taxon>
        <taxon>Dikarya</taxon>
        <taxon>Ascomycota</taxon>
        <taxon>Pezizomycotina</taxon>
        <taxon>Sordariomycetes</taxon>
        <taxon>Hypocreomycetidae</taxon>
        <taxon>Hypocreales</taxon>
        <taxon>Nectriaceae</taxon>
        <taxon>Fusarium</taxon>
    </lineage>
</organism>
<keyword evidence="3" id="KW-1185">Reference proteome</keyword>
<feature type="non-terminal residue" evidence="2">
    <location>
        <position position="1"/>
    </location>
</feature>
<feature type="region of interest" description="Disordered" evidence="1">
    <location>
        <begin position="1"/>
        <end position="36"/>
    </location>
</feature>
<dbReference type="OrthoDB" id="4842715at2759"/>
<dbReference type="Proteomes" id="UP000007978">
    <property type="component" value="Chromosome 3"/>
</dbReference>
<dbReference type="EMBL" id="AFNW01000401">
    <property type="protein sequence ID" value="EKJ68661.1"/>
    <property type="molecule type" value="Genomic_DNA"/>
</dbReference>
<dbReference type="RefSeq" id="XP_009262557.1">
    <property type="nucleotide sequence ID" value="XM_009264282.1"/>
</dbReference>
<accession>K3UBA1</accession>
<comment type="caution">
    <text evidence="2">The sequence shown here is derived from an EMBL/GenBank/DDBJ whole genome shotgun (WGS) entry which is preliminary data.</text>
</comment>
<proteinExistence type="predicted"/>
<dbReference type="GeneID" id="20369782"/>
<dbReference type="AlphaFoldDB" id="K3UBA1"/>
<sequence>SKEGTSKEGTSKEGTSKEGTSKEGTSKEGTSKPKEPYNWKTVWLSRNRRKAVIKRLAHKDANKSCVEQWDQYKRERAGRHPGHHRPQAINEPWGPKALKYYDGMTRAQSTMFFQLRTEYIGLNHHLNKIKIPDPQDPKKVISAACSCGYGRQTVSHLFLDCPDLCVAREHLRDELLFLNMEDMLTTDGKFAADWAISYFKLSKISLQFMADWFRIADQTESFRFGFKLPTDLQFEPRYRPWSKGPPIDIHRTQHGLNCLAVLTSITRLIAQRVCLLFKTLQPNWASGIGLVAVVVCGAEIRTIRFLCHKMLGEA</sequence>
<evidence type="ECO:0008006" key="4">
    <source>
        <dbReference type="Google" id="ProtNLM"/>
    </source>
</evidence>
<reference evidence="2 3" key="1">
    <citation type="journal article" date="2012" name="PLoS Pathog.">
        <title>Comparative pathogenomics reveals horizontally acquired novel virulence genes in fungi infecting cereal hosts.</title>
        <authorList>
            <person name="Gardiner D.M."/>
            <person name="McDonald M.C."/>
            <person name="Covarelli L."/>
            <person name="Solomon P.S."/>
            <person name="Rusu A.G."/>
            <person name="Marshall M."/>
            <person name="Kazan K."/>
            <person name="Chakraborty S."/>
            <person name="McDonald B.A."/>
            <person name="Manners J.M."/>
        </authorList>
    </citation>
    <scope>NUCLEOTIDE SEQUENCE [LARGE SCALE GENOMIC DNA]</scope>
    <source>
        <strain evidence="2 3">CS3096</strain>
    </source>
</reference>
<evidence type="ECO:0000313" key="2">
    <source>
        <dbReference type="EMBL" id="EKJ68661.1"/>
    </source>
</evidence>
<name>K3UBA1_FUSPC</name>
<protein>
    <recommendedName>
        <fullName evidence="4">Reverse transcriptase zinc-binding domain-containing protein</fullName>
    </recommendedName>
</protein>